<accession>A0AAD9JZW3</accession>
<sequence length="154" mass="17244">MAVVLLTAVVLLVVLQLPVAESDCGGLQRCDWSPWGNWGSCGSQCGATHTRTRSLCCKEDDTFEICREKCGLSQSPAYQSGACPLKCVFGYNSGRNCVCDAQRYGTCCQYSEYEKETEKLKIVQFYRTCIGTKSTKYTRQSTHHEIRKKRGTLK</sequence>
<evidence type="ECO:0000313" key="2">
    <source>
        <dbReference type="EMBL" id="KAK2161991.1"/>
    </source>
</evidence>
<protein>
    <submittedName>
        <fullName evidence="2">Uncharacterized protein</fullName>
    </submittedName>
</protein>
<dbReference type="AlphaFoldDB" id="A0AAD9JZW3"/>
<organism evidence="2 3">
    <name type="scientific">Ridgeia piscesae</name>
    <name type="common">Tubeworm</name>
    <dbReference type="NCBI Taxonomy" id="27915"/>
    <lineage>
        <taxon>Eukaryota</taxon>
        <taxon>Metazoa</taxon>
        <taxon>Spiralia</taxon>
        <taxon>Lophotrochozoa</taxon>
        <taxon>Annelida</taxon>
        <taxon>Polychaeta</taxon>
        <taxon>Sedentaria</taxon>
        <taxon>Canalipalpata</taxon>
        <taxon>Sabellida</taxon>
        <taxon>Siboglinidae</taxon>
        <taxon>Ridgeia</taxon>
    </lineage>
</organism>
<reference evidence="2" key="1">
    <citation type="journal article" date="2023" name="Mol. Biol. Evol.">
        <title>Third-Generation Sequencing Reveals the Adaptive Role of the Epigenome in Three Deep-Sea Polychaetes.</title>
        <authorList>
            <person name="Perez M."/>
            <person name="Aroh O."/>
            <person name="Sun Y."/>
            <person name="Lan Y."/>
            <person name="Juniper S.K."/>
            <person name="Young C.R."/>
            <person name="Angers B."/>
            <person name="Qian P.Y."/>
        </authorList>
    </citation>
    <scope>NUCLEOTIDE SEQUENCE</scope>
    <source>
        <strain evidence="2">R07B-5</strain>
    </source>
</reference>
<feature type="chain" id="PRO_5041961660" evidence="1">
    <location>
        <begin position="23"/>
        <end position="154"/>
    </location>
</feature>
<dbReference type="Proteomes" id="UP001209878">
    <property type="component" value="Unassembled WGS sequence"/>
</dbReference>
<gene>
    <name evidence="2" type="ORF">NP493_1549g00000</name>
</gene>
<evidence type="ECO:0000256" key="1">
    <source>
        <dbReference type="SAM" id="SignalP"/>
    </source>
</evidence>
<evidence type="ECO:0000313" key="3">
    <source>
        <dbReference type="Proteomes" id="UP001209878"/>
    </source>
</evidence>
<dbReference type="InterPro" id="IPR000884">
    <property type="entry name" value="TSP1_rpt"/>
</dbReference>
<name>A0AAD9JZW3_RIDPI</name>
<feature type="signal peptide" evidence="1">
    <location>
        <begin position="1"/>
        <end position="22"/>
    </location>
</feature>
<dbReference type="EMBL" id="JAODUO010001549">
    <property type="protein sequence ID" value="KAK2161991.1"/>
    <property type="molecule type" value="Genomic_DNA"/>
</dbReference>
<proteinExistence type="predicted"/>
<keyword evidence="3" id="KW-1185">Reference proteome</keyword>
<comment type="caution">
    <text evidence="2">The sequence shown here is derived from an EMBL/GenBank/DDBJ whole genome shotgun (WGS) entry which is preliminary data.</text>
</comment>
<dbReference type="PROSITE" id="PS50092">
    <property type="entry name" value="TSP1"/>
    <property type="match status" value="1"/>
</dbReference>
<keyword evidence="1" id="KW-0732">Signal</keyword>